<dbReference type="InterPro" id="IPR027469">
    <property type="entry name" value="Cation_efflux_TMD_sf"/>
</dbReference>
<keyword evidence="3 6" id="KW-0812">Transmembrane</keyword>
<evidence type="ECO:0000256" key="5">
    <source>
        <dbReference type="ARBA" id="ARBA00023136"/>
    </source>
</evidence>
<feature type="transmembrane region" description="Helical" evidence="6">
    <location>
        <begin position="6"/>
        <end position="28"/>
    </location>
</feature>
<dbReference type="Pfam" id="PF01545">
    <property type="entry name" value="Cation_efflux"/>
    <property type="match status" value="1"/>
</dbReference>
<feature type="transmembrane region" description="Helical" evidence="6">
    <location>
        <begin position="205"/>
        <end position="224"/>
    </location>
</feature>
<dbReference type="SUPFAM" id="SSF160240">
    <property type="entry name" value="Cation efflux protein cytoplasmic domain-like"/>
    <property type="match status" value="1"/>
</dbReference>
<feature type="transmembrane region" description="Helical" evidence="6">
    <location>
        <begin position="123"/>
        <end position="141"/>
    </location>
</feature>
<dbReference type="Proteomes" id="UP000198518">
    <property type="component" value="Unassembled WGS sequence"/>
</dbReference>
<dbReference type="AlphaFoldDB" id="A0A1I0PL98"/>
<dbReference type="InterPro" id="IPR002524">
    <property type="entry name" value="Cation_efflux"/>
</dbReference>
<evidence type="ECO:0000313" key="8">
    <source>
        <dbReference type="EMBL" id="SEW15187.1"/>
    </source>
</evidence>
<keyword evidence="2" id="KW-0813">Transport</keyword>
<dbReference type="PANTHER" id="PTHR13414">
    <property type="entry name" value="HUEL-CATION TRANSPORTER"/>
    <property type="match status" value="1"/>
</dbReference>
<dbReference type="InterPro" id="IPR036837">
    <property type="entry name" value="Cation_efflux_CTD_sf"/>
</dbReference>
<gene>
    <name evidence="8" type="ORF">SAMN04487945_1782</name>
</gene>
<dbReference type="NCBIfam" id="TIGR01297">
    <property type="entry name" value="CDF"/>
    <property type="match status" value="1"/>
</dbReference>
<evidence type="ECO:0000313" key="9">
    <source>
        <dbReference type="Proteomes" id="UP000198518"/>
    </source>
</evidence>
<keyword evidence="4 6" id="KW-1133">Transmembrane helix</keyword>
<dbReference type="EMBL" id="FOJA01000001">
    <property type="protein sequence ID" value="SEW15187.1"/>
    <property type="molecule type" value="Genomic_DNA"/>
</dbReference>
<evidence type="ECO:0000256" key="4">
    <source>
        <dbReference type="ARBA" id="ARBA00022989"/>
    </source>
</evidence>
<evidence type="ECO:0000259" key="7">
    <source>
        <dbReference type="Pfam" id="PF01545"/>
    </source>
</evidence>
<evidence type="ECO:0000256" key="2">
    <source>
        <dbReference type="ARBA" id="ARBA00022448"/>
    </source>
</evidence>
<dbReference type="Gene3D" id="1.20.1510.10">
    <property type="entry name" value="Cation efflux protein transmembrane domain"/>
    <property type="match status" value="1"/>
</dbReference>
<feature type="transmembrane region" description="Helical" evidence="6">
    <location>
        <begin position="74"/>
        <end position="91"/>
    </location>
</feature>
<protein>
    <submittedName>
        <fullName evidence="8">Cation diffusion facilitator family transporter</fullName>
    </submittedName>
</protein>
<dbReference type="GO" id="GO:0008324">
    <property type="term" value="F:monoatomic cation transmembrane transporter activity"/>
    <property type="evidence" value="ECO:0007669"/>
    <property type="project" value="InterPro"/>
</dbReference>
<dbReference type="GO" id="GO:0006829">
    <property type="term" value="P:zinc ion transport"/>
    <property type="evidence" value="ECO:0007669"/>
    <property type="project" value="InterPro"/>
</dbReference>
<feature type="transmembrane region" description="Helical" evidence="6">
    <location>
        <begin position="180"/>
        <end position="199"/>
    </location>
</feature>
<dbReference type="RefSeq" id="WP_089668954.1">
    <property type="nucleotide sequence ID" value="NZ_FOJA01000001.1"/>
</dbReference>
<dbReference type="GO" id="GO:0016020">
    <property type="term" value="C:membrane"/>
    <property type="evidence" value="ECO:0007669"/>
    <property type="project" value="UniProtKB-SubCell"/>
</dbReference>
<keyword evidence="5 6" id="KW-0472">Membrane</keyword>
<feature type="domain" description="Cation efflux protein transmembrane" evidence="7">
    <location>
        <begin position="8"/>
        <end position="231"/>
    </location>
</feature>
<proteinExistence type="predicted"/>
<dbReference type="STRING" id="355548.SAMN04487945_1782"/>
<dbReference type="PANTHER" id="PTHR13414:SF9">
    <property type="entry name" value="PROTON-COUPLED ZINC ANTIPORTER SLC30A9, MITOCHONDRIAL"/>
    <property type="match status" value="1"/>
</dbReference>
<sequence>MAGSKTVVLAALVANGAIAVLKFLGFLITGSPAMLSETYHSVSDTGNQVFLLIGLRYGERAATRDHPFGYGKAQFFYSFLVSVMLFGIAGWESANHGYHALQHGEAAIASQASLLGYEFPGVWVNYVVLVGAVGFEGYAFTKAWGETKSQMARHDWGSLREMFQKTSDTTTLTALTEDTVALLGLLFALGGIVLTQATGNPVYDAASALLIGVLLMVFAVALAWENKRLLLGESVAPDEEQALRAVAEESPAVTELVELRTVYFGPNELLVTADVTFRDDMDTDDVEDAIAAIVAEMKATNEAVTKVYVEPQAAA</sequence>
<evidence type="ECO:0000256" key="1">
    <source>
        <dbReference type="ARBA" id="ARBA00004141"/>
    </source>
</evidence>
<reference evidence="8 9" key="1">
    <citation type="submission" date="2016-10" db="EMBL/GenBank/DDBJ databases">
        <authorList>
            <person name="de Groot N.N."/>
        </authorList>
    </citation>
    <scope>NUCLEOTIDE SEQUENCE [LARGE SCALE GENOMIC DNA]</scope>
    <source>
        <strain evidence="8 9">CGMCC 1.5337</strain>
    </source>
</reference>
<evidence type="ECO:0000256" key="6">
    <source>
        <dbReference type="SAM" id="Phobius"/>
    </source>
</evidence>
<dbReference type="OrthoDB" id="290964at2157"/>
<evidence type="ECO:0000256" key="3">
    <source>
        <dbReference type="ARBA" id="ARBA00022692"/>
    </source>
</evidence>
<dbReference type="InterPro" id="IPR040177">
    <property type="entry name" value="SLC30A9"/>
</dbReference>
<name>A0A1I0PL98_9EURY</name>
<organism evidence="8 9">
    <name type="scientific">Halobacterium jilantaiense</name>
    <dbReference type="NCBI Taxonomy" id="355548"/>
    <lineage>
        <taxon>Archaea</taxon>
        <taxon>Methanobacteriati</taxon>
        <taxon>Methanobacteriota</taxon>
        <taxon>Stenosarchaea group</taxon>
        <taxon>Halobacteria</taxon>
        <taxon>Halobacteriales</taxon>
        <taxon>Halobacteriaceae</taxon>
        <taxon>Halobacterium</taxon>
    </lineage>
</organism>
<keyword evidence="9" id="KW-1185">Reference proteome</keyword>
<dbReference type="InterPro" id="IPR058533">
    <property type="entry name" value="Cation_efflux_TM"/>
</dbReference>
<comment type="subcellular location">
    <subcellularLocation>
        <location evidence="1">Membrane</location>
        <topology evidence="1">Multi-pass membrane protein</topology>
    </subcellularLocation>
</comment>
<accession>A0A1I0PL98</accession>
<dbReference type="SUPFAM" id="SSF161111">
    <property type="entry name" value="Cation efflux protein transmembrane domain-like"/>
    <property type="match status" value="1"/>
</dbReference>